<keyword evidence="2" id="KW-0472">Membrane</keyword>
<organism evidence="3 4">
    <name type="scientific">Nostocoides japonicum T1-X7</name>
    <dbReference type="NCBI Taxonomy" id="1194083"/>
    <lineage>
        <taxon>Bacteria</taxon>
        <taxon>Bacillati</taxon>
        <taxon>Actinomycetota</taxon>
        <taxon>Actinomycetes</taxon>
        <taxon>Micrococcales</taxon>
        <taxon>Intrasporangiaceae</taxon>
        <taxon>Nostocoides</taxon>
    </lineage>
</organism>
<dbReference type="EMBL" id="CAJB01000340">
    <property type="protein sequence ID" value="CCH79178.1"/>
    <property type="molecule type" value="Genomic_DNA"/>
</dbReference>
<feature type="region of interest" description="Disordered" evidence="1">
    <location>
        <begin position="1"/>
        <end position="55"/>
    </location>
</feature>
<dbReference type="AlphaFoldDB" id="A0A077LZ58"/>
<gene>
    <name evidence="3" type="ORF">BN12_4040010</name>
</gene>
<feature type="transmembrane region" description="Helical" evidence="2">
    <location>
        <begin position="206"/>
        <end position="225"/>
    </location>
</feature>
<dbReference type="Proteomes" id="UP000035721">
    <property type="component" value="Unassembled WGS sequence"/>
</dbReference>
<evidence type="ECO:0000256" key="2">
    <source>
        <dbReference type="SAM" id="Phobius"/>
    </source>
</evidence>
<keyword evidence="2" id="KW-0812">Transmembrane</keyword>
<comment type="caution">
    <text evidence="3">The sequence shown here is derived from an EMBL/GenBank/DDBJ whole genome shotgun (WGS) entry which is preliminary data.</text>
</comment>
<feature type="compositionally biased region" description="Basic and acidic residues" evidence="1">
    <location>
        <begin position="1"/>
        <end position="14"/>
    </location>
</feature>
<feature type="region of interest" description="Disordered" evidence="1">
    <location>
        <begin position="276"/>
        <end position="295"/>
    </location>
</feature>
<dbReference type="RefSeq" id="WP_157635631.1">
    <property type="nucleotide sequence ID" value="NZ_HF570958.1"/>
</dbReference>
<feature type="compositionally biased region" description="Pro residues" evidence="1">
    <location>
        <begin position="16"/>
        <end position="30"/>
    </location>
</feature>
<keyword evidence="2" id="KW-1133">Transmembrane helix</keyword>
<proteinExistence type="predicted"/>
<keyword evidence="4" id="KW-1185">Reference proteome</keyword>
<dbReference type="STRING" id="1194083.BN12_4040010"/>
<feature type="transmembrane region" description="Helical" evidence="2">
    <location>
        <begin position="168"/>
        <end position="186"/>
    </location>
</feature>
<accession>A0A077LZ58</accession>
<evidence type="ECO:0000256" key="1">
    <source>
        <dbReference type="SAM" id="MobiDB-lite"/>
    </source>
</evidence>
<name>A0A077LZ58_9MICO</name>
<protein>
    <submittedName>
        <fullName evidence="3">Uncharacterized protein</fullName>
    </submittedName>
</protein>
<evidence type="ECO:0000313" key="3">
    <source>
        <dbReference type="EMBL" id="CCH79178.1"/>
    </source>
</evidence>
<feature type="transmembrane region" description="Helical" evidence="2">
    <location>
        <begin position="103"/>
        <end position="123"/>
    </location>
</feature>
<reference evidence="3 4" key="1">
    <citation type="journal article" date="2013" name="ISME J.">
        <title>A metabolic model for members of the genus Tetrasphaera involved in enhanced biological phosphorus removal.</title>
        <authorList>
            <person name="Kristiansen R."/>
            <person name="Nguyen H.T.T."/>
            <person name="Saunders A.M."/>
            <person name="Nielsen J.L."/>
            <person name="Wimmer R."/>
            <person name="Le V.Q."/>
            <person name="McIlroy S.J."/>
            <person name="Petrovski S."/>
            <person name="Seviour R.J."/>
            <person name="Calteau A."/>
            <person name="Nielsen K.L."/>
            <person name="Nielsen P.H."/>
        </authorList>
    </citation>
    <scope>NUCLEOTIDE SEQUENCE [LARGE SCALE GENOMIC DNA]</scope>
    <source>
        <strain evidence="3 4">T1-X7</strain>
    </source>
</reference>
<feature type="compositionally biased region" description="Polar residues" evidence="1">
    <location>
        <begin position="34"/>
        <end position="43"/>
    </location>
</feature>
<feature type="transmembrane region" description="Helical" evidence="2">
    <location>
        <begin position="73"/>
        <end position="91"/>
    </location>
</feature>
<evidence type="ECO:0000313" key="4">
    <source>
        <dbReference type="Proteomes" id="UP000035721"/>
    </source>
</evidence>
<feature type="transmembrane region" description="Helical" evidence="2">
    <location>
        <begin position="135"/>
        <end position="153"/>
    </location>
</feature>
<sequence length="295" mass="31256">MNEVPHTEHTEANDHPPAPGQPPTGRPPDPGHGNQASTTVVHQSESKVGATNGVEASPGRLETFLDDKTTKKWSRIIAIGFVLGACVLAAWDGWDEALRVAQNAGRMTLAGGLATVAVVLFVVSRTGSTLRGSTTPILAVTAYAVAAWFLLALPDEGHPTGWNVDTRVIAFACLSVGFLLASAAMLKHESLERAFSVDTSVGSTVLMLWTAIVVYAIALFAGIALTEGSDFALDCQAAESRRCIDPAAWPDYLILLGVPGAELPSRRQTRATTLRCRPLPGRPMRSPRCSTSSSM</sequence>